<evidence type="ECO:0000259" key="11">
    <source>
        <dbReference type="Pfam" id="PF08546"/>
    </source>
</evidence>
<keyword evidence="13" id="KW-1185">Reference proteome</keyword>
<dbReference type="InterPro" id="IPR008927">
    <property type="entry name" value="6-PGluconate_DH-like_C_sf"/>
</dbReference>
<evidence type="ECO:0000256" key="2">
    <source>
        <dbReference type="ARBA" id="ARBA00007870"/>
    </source>
</evidence>
<feature type="domain" description="Ketopantoate reductase N-terminal" evidence="10">
    <location>
        <begin position="4"/>
        <end position="148"/>
    </location>
</feature>
<proteinExistence type="inferred from homology"/>
<evidence type="ECO:0000259" key="10">
    <source>
        <dbReference type="Pfam" id="PF02558"/>
    </source>
</evidence>
<comment type="pathway">
    <text evidence="1 9">Cofactor biosynthesis; (R)-pantothenate biosynthesis; (R)-pantoate from 3-methyl-2-oxobutanoate: step 2/2.</text>
</comment>
<comment type="catalytic activity">
    <reaction evidence="8 9">
        <text>(R)-pantoate + NADP(+) = 2-dehydropantoate + NADPH + H(+)</text>
        <dbReference type="Rhea" id="RHEA:16233"/>
        <dbReference type="ChEBI" id="CHEBI:11561"/>
        <dbReference type="ChEBI" id="CHEBI:15378"/>
        <dbReference type="ChEBI" id="CHEBI:15980"/>
        <dbReference type="ChEBI" id="CHEBI:57783"/>
        <dbReference type="ChEBI" id="CHEBI:58349"/>
        <dbReference type="EC" id="1.1.1.169"/>
    </reaction>
</comment>
<dbReference type="InterPro" id="IPR036291">
    <property type="entry name" value="NAD(P)-bd_dom_sf"/>
</dbReference>
<dbReference type="SUPFAM" id="SSF51735">
    <property type="entry name" value="NAD(P)-binding Rossmann-fold domains"/>
    <property type="match status" value="1"/>
</dbReference>
<sequence>MKYTILGTGAIGGYYGGMLRKSGLPVDFLARSDYQHIKEHGLTIDSIRGDFILRELDVYDSVQNLPDTDVVIVSMKTTANENLSELLLPIVKEGTVIFVLQNGLGMEEELQEQFPHAVVVGGMCFICSQKRGPGYIVHLDKGPITAAPLHESDFPIVEKMQSDFVQAGIEMTLNRNLNHARWGKLLWNIPFNGLSVVLNANTKEIMDNPYGLSLTQKLMEEVSRGASACGCNLPSGSIAGMLESTHTMAPYDPSMKLDYDHKRPMEVEYMYRKPLQEARKNGADLPLVEALADQLSFLNQMVEVPV</sequence>
<gene>
    <name evidence="12" type="ordered locus">Spirs_4101</name>
</gene>
<dbReference type="AlphaFoldDB" id="E1R9L3"/>
<dbReference type="Pfam" id="PF08546">
    <property type="entry name" value="ApbA_C"/>
    <property type="match status" value="1"/>
</dbReference>
<comment type="function">
    <text evidence="9">Catalyzes the NADPH-dependent reduction of ketopantoate into pantoic acid.</text>
</comment>
<dbReference type="InterPro" id="IPR013752">
    <property type="entry name" value="KPA_reductase"/>
</dbReference>
<evidence type="ECO:0000256" key="6">
    <source>
        <dbReference type="ARBA" id="ARBA00023002"/>
    </source>
</evidence>
<keyword evidence="5 9" id="KW-0521">NADP</keyword>
<feature type="domain" description="Ketopantoate reductase C-terminal" evidence="11">
    <location>
        <begin position="176"/>
        <end position="296"/>
    </location>
</feature>
<dbReference type="STRING" id="573413.Spirs_4101"/>
<dbReference type="NCBIfam" id="NF004887">
    <property type="entry name" value="PRK06249.1"/>
    <property type="match status" value="1"/>
</dbReference>
<dbReference type="Pfam" id="PF02558">
    <property type="entry name" value="ApbA"/>
    <property type="match status" value="1"/>
</dbReference>
<dbReference type="SUPFAM" id="SSF48179">
    <property type="entry name" value="6-phosphogluconate dehydrogenase C-terminal domain-like"/>
    <property type="match status" value="1"/>
</dbReference>
<evidence type="ECO:0000313" key="13">
    <source>
        <dbReference type="Proteomes" id="UP000002318"/>
    </source>
</evidence>
<evidence type="ECO:0000256" key="5">
    <source>
        <dbReference type="ARBA" id="ARBA00022857"/>
    </source>
</evidence>
<keyword evidence="9" id="KW-0566">Pantothenate biosynthesis</keyword>
<evidence type="ECO:0000256" key="3">
    <source>
        <dbReference type="ARBA" id="ARBA00013014"/>
    </source>
</evidence>
<evidence type="ECO:0000313" key="12">
    <source>
        <dbReference type="EMBL" id="ADK83182.1"/>
    </source>
</evidence>
<keyword evidence="6 9" id="KW-0560">Oxidoreductase</keyword>
<comment type="similarity">
    <text evidence="2 9">Belongs to the ketopantoate reductase family.</text>
</comment>
<dbReference type="Proteomes" id="UP000002318">
    <property type="component" value="Chromosome"/>
</dbReference>
<evidence type="ECO:0000256" key="1">
    <source>
        <dbReference type="ARBA" id="ARBA00004994"/>
    </source>
</evidence>
<dbReference type="RefSeq" id="WP_013256638.1">
    <property type="nucleotide sequence ID" value="NC_014364.1"/>
</dbReference>
<dbReference type="GO" id="GO:0005737">
    <property type="term" value="C:cytoplasm"/>
    <property type="evidence" value="ECO:0007669"/>
    <property type="project" value="TreeGrafter"/>
</dbReference>
<dbReference type="KEGG" id="ssm:Spirs_4101"/>
<dbReference type="PANTHER" id="PTHR21708">
    <property type="entry name" value="PROBABLE 2-DEHYDROPANTOATE 2-REDUCTASE"/>
    <property type="match status" value="1"/>
</dbReference>
<dbReference type="EMBL" id="CP002116">
    <property type="protein sequence ID" value="ADK83182.1"/>
    <property type="molecule type" value="Genomic_DNA"/>
</dbReference>
<dbReference type="FunFam" id="1.10.1040.10:FF:000017">
    <property type="entry name" value="2-dehydropantoate 2-reductase"/>
    <property type="match status" value="1"/>
</dbReference>
<dbReference type="PANTHER" id="PTHR21708:SF26">
    <property type="entry name" value="2-DEHYDROPANTOATE 2-REDUCTASE"/>
    <property type="match status" value="1"/>
</dbReference>
<dbReference type="UniPathway" id="UPA00028">
    <property type="reaction ID" value="UER00004"/>
</dbReference>
<name>E1R9L3_SEDSS</name>
<dbReference type="Gene3D" id="3.40.50.720">
    <property type="entry name" value="NAD(P)-binding Rossmann-like Domain"/>
    <property type="match status" value="1"/>
</dbReference>
<dbReference type="HOGENOM" id="CLU_031468_2_1_12"/>
<evidence type="ECO:0000256" key="9">
    <source>
        <dbReference type="RuleBase" id="RU362068"/>
    </source>
</evidence>
<dbReference type="InterPro" id="IPR051402">
    <property type="entry name" value="KPR-Related"/>
</dbReference>
<dbReference type="InterPro" id="IPR013332">
    <property type="entry name" value="KPR_N"/>
</dbReference>
<evidence type="ECO:0000256" key="8">
    <source>
        <dbReference type="ARBA" id="ARBA00048793"/>
    </source>
</evidence>
<accession>E1R9L3</accession>
<dbReference type="InterPro" id="IPR013328">
    <property type="entry name" value="6PGD_dom2"/>
</dbReference>
<evidence type="ECO:0000256" key="4">
    <source>
        <dbReference type="ARBA" id="ARBA00019465"/>
    </source>
</evidence>
<dbReference type="GO" id="GO:0015940">
    <property type="term" value="P:pantothenate biosynthetic process"/>
    <property type="evidence" value="ECO:0007669"/>
    <property type="project" value="UniProtKB-UniPathway"/>
</dbReference>
<protein>
    <recommendedName>
        <fullName evidence="4 9">2-dehydropantoate 2-reductase</fullName>
        <ecNumber evidence="3 9">1.1.1.169</ecNumber>
    </recommendedName>
    <alternativeName>
        <fullName evidence="7 9">Ketopantoate reductase</fullName>
    </alternativeName>
</protein>
<dbReference type="eggNOG" id="COG1893">
    <property type="taxonomic scope" value="Bacteria"/>
</dbReference>
<reference evidence="12 13" key="1">
    <citation type="journal article" date="2010" name="Stand. Genomic Sci.">
        <title>Complete genome sequence of Spirochaeta smaragdinae type strain (SEBR 4228).</title>
        <authorList>
            <person name="Mavromatis K."/>
            <person name="Yasawong M."/>
            <person name="Chertkov O."/>
            <person name="Lapidus A."/>
            <person name="Lucas S."/>
            <person name="Nolan M."/>
            <person name="Del Rio T.G."/>
            <person name="Tice H."/>
            <person name="Cheng J.F."/>
            <person name="Pitluck S."/>
            <person name="Liolios K."/>
            <person name="Ivanova N."/>
            <person name="Tapia R."/>
            <person name="Han C."/>
            <person name="Bruce D."/>
            <person name="Goodwin L."/>
            <person name="Pati A."/>
            <person name="Chen A."/>
            <person name="Palaniappan K."/>
            <person name="Land M."/>
            <person name="Hauser L."/>
            <person name="Chang Y.J."/>
            <person name="Jeffries C.D."/>
            <person name="Detter J.C."/>
            <person name="Rohde M."/>
            <person name="Brambilla E."/>
            <person name="Spring S."/>
            <person name="Goker M."/>
            <person name="Sikorski J."/>
            <person name="Woyke T."/>
            <person name="Bristow J."/>
            <person name="Eisen J.A."/>
            <person name="Markowitz V."/>
            <person name="Hugenholtz P."/>
            <person name="Klenk H.P."/>
            <person name="Kyrpides N.C."/>
        </authorList>
    </citation>
    <scope>NUCLEOTIDE SEQUENCE [LARGE SCALE GENOMIC DNA]</scope>
    <source>
        <strain evidence="13">DSM 11293 / JCM 15392 / SEBR 4228</strain>
    </source>
</reference>
<dbReference type="EC" id="1.1.1.169" evidence="3 9"/>
<dbReference type="Gene3D" id="1.10.1040.10">
    <property type="entry name" value="N-(1-d-carboxylethyl)-l-norvaline Dehydrogenase, domain 2"/>
    <property type="match status" value="1"/>
</dbReference>
<evidence type="ECO:0000256" key="7">
    <source>
        <dbReference type="ARBA" id="ARBA00032024"/>
    </source>
</evidence>
<organism evidence="12 13">
    <name type="scientific">Sediminispirochaeta smaragdinae (strain DSM 11293 / JCM 15392 / SEBR 4228)</name>
    <name type="common">Spirochaeta smaragdinae</name>
    <dbReference type="NCBI Taxonomy" id="573413"/>
    <lineage>
        <taxon>Bacteria</taxon>
        <taxon>Pseudomonadati</taxon>
        <taxon>Spirochaetota</taxon>
        <taxon>Spirochaetia</taxon>
        <taxon>Spirochaetales</taxon>
        <taxon>Spirochaetaceae</taxon>
        <taxon>Sediminispirochaeta</taxon>
    </lineage>
</organism>
<dbReference type="InterPro" id="IPR003710">
    <property type="entry name" value="ApbA"/>
</dbReference>
<dbReference type="GO" id="GO:0008677">
    <property type="term" value="F:2-dehydropantoate 2-reductase activity"/>
    <property type="evidence" value="ECO:0007669"/>
    <property type="project" value="UniProtKB-EC"/>
</dbReference>
<dbReference type="NCBIfam" id="TIGR00745">
    <property type="entry name" value="apbA_panE"/>
    <property type="match status" value="1"/>
</dbReference>